<dbReference type="EMBL" id="CP136336">
    <property type="protein sequence ID" value="WOB08670.1"/>
    <property type="molecule type" value="Genomic_DNA"/>
</dbReference>
<dbReference type="Gene3D" id="3.30.300.20">
    <property type="match status" value="1"/>
</dbReference>
<reference evidence="1 2" key="1">
    <citation type="submission" date="2023-10" db="EMBL/GenBank/DDBJ databases">
        <title>Bacteria for the degradation of biodegradable plastic PBAT(Polybutylene adipate terephthalate).</title>
        <authorList>
            <person name="Weon H.-Y."/>
            <person name="Yeon J."/>
        </authorList>
    </citation>
    <scope>NUCLEOTIDE SEQUENCE [LARGE SCALE GENOMIC DNA]</scope>
    <source>
        <strain evidence="1 2">SBD 7-3</strain>
    </source>
</reference>
<sequence>MAEHVYTATTVWQRGDAPFSDKKYSRRHEIRFDGGHVLPASSSPLSVRVPYSDAAAVDPEESFIGSISSCHLLWFLDIACRAGFVVDGYRDDAVGVMEPNAEGRVAVTRVTLRPAVRFVGKQPTPEEHEHLHHRAHEECFIANSVKSEILCEPTIAT</sequence>
<accession>A0ABZ0D048</accession>
<dbReference type="InterPro" id="IPR003718">
    <property type="entry name" value="OsmC/Ohr_fam"/>
</dbReference>
<dbReference type="RefSeq" id="WP_316701486.1">
    <property type="nucleotide sequence ID" value="NZ_CP136336.1"/>
</dbReference>
<dbReference type="Pfam" id="PF02566">
    <property type="entry name" value="OsmC"/>
    <property type="match status" value="1"/>
</dbReference>
<dbReference type="InterPro" id="IPR015946">
    <property type="entry name" value="KH_dom-like_a/b"/>
</dbReference>
<keyword evidence="2" id="KW-1185">Reference proteome</keyword>
<organism evidence="1 2">
    <name type="scientific">Piscinibacter gummiphilus</name>
    <dbReference type="NCBI Taxonomy" id="946333"/>
    <lineage>
        <taxon>Bacteria</taxon>
        <taxon>Pseudomonadati</taxon>
        <taxon>Pseudomonadota</taxon>
        <taxon>Betaproteobacteria</taxon>
        <taxon>Burkholderiales</taxon>
        <taxon>Sphaerotilaceae</taxon>
        <taxon>Piscinibacter</taxon>
    </lineage>
</organism>
<dbReference type="SUPFAM" id="SSF82784">
    <property type="entry name" value="OsmC-like"/>
    <property type="match status" value="1"/>
</dbReference>
<name>A0ABZ0D048_9BURK</name>
<protein>
    <submittedName>
        <fullName evidence="1">OsmC family protein</fullName>
    </submittedName>
</protein>
<gene>
    <name evidence="1" type="ORF">RXV79_01125</name>
</gene>
<dbReference type="InterPro" id="IPR052707">
    <property type="entry name" value="OsmC_Ohr_Peroxiredoxin"/>
</dbReference>
<dbReference type="PANTHER" id="PTHR42830">
    <property type="entry name" value="OSMOTICALLY INDUCIBLE FAMILY PROTEIN"/>
    <property type="match status" value="1"/>
</dbReference>
<proteinExistence type="predicted"/>
<evidence type="ECO:0000313" key="2">
    <source>
        <dbReference type="Proteomes" id="UP001303946"/>
    </source>
</evidence>
<dbReference type="InterPro" id="IPR036102">
    <property type="entry name" value="OsmC/Ohrsf"/>
</dbReference>
<evidence type="ECO:0000313" key="1">
    <source>
        <dbReference type="EMBL" id="WOB08670.1"/>
    </source>
</evidence>
<dbReference type="Proteomes" id="UP001303946">
    <property type="component" value="Chromosome"/>
</dbReference>
<dbReference type="PANTHER" id="PTHR42830:SF2">
    <property type="entry name" value="OSMC_OHR FAMILY PROTEIN"/>
    <property type="match status" value="1"/>
</dbReference>